<feature type="coiled-coil region" evidence="2">
    <location>
        <begin position="905"/>
        <end position="932"/>
    </location>
</feature>
<dbReference type="InterPro" id="IPR011992">
    <property type="entry name" value="EF-hand-dom_pair"/>
</dbReference>
<dbReference type="OrthoDB" id="10045710at2759"/>
<dbReference type="SUPFAM" id="SSF47473">
    <property type="entry name" value="EF-hand"/>
    <property type="match status" value="2"/>
</dbReference>
<feature type="region of interest" description="Disordered" evidence="3">
    <location>
        <begin position="763"/>
        <end position="890"/>
    </location>
</feature>
<dbReference type="PROSITE" id="PS00018">
    <property type="entry name" value="EF_HAND_1"/>
    <property type="match status" value="1"/>
</dbReference>
<dbReference type="GO" id="GO:0005509">
    <property type="term" value="F:calcium ion binding"/>
    <property type="evidence" value="ECO:0007669"/>
    <property type="project" value="InterPro"/>
</dbReference>
<name>A0A9J7LQ25_BRAFL</name>
<dbReference type="SMART" id="SM00027">
    <property type="entry name" value="EH"/>
    <property type="match status" value="2"/>
</dbReference>
<evidence type="ECO:0000259" key="5">
    <source>
        <dbReference type="PROSITE" id="PS50222"/>
    </source>
</evidence>
<feature type="region of interest" description="Disordered" evidence="3">
    <location>
        <begin position="271"/>
        <end position="300"/>
    </location>
</feature>
<dbReference type="Gene3D" id="1.10.238.10">
    <property type="entry name" value="EF-hand"/>
    <property type="match status" value="2"/>
</dbReference>
<dbReference type="GO" id="GO:0030674">
    <property type="term" value="F:protein-macromolecule adaptor activity"/>
    <property type="evidence" value="ECO:0000318"/>
    <property type="project" value="GO_Central"/>
</dbReference>
<protein>
    <submittedName>
        <fullName evidence="7">RalBP1-associated Eps domain-containing protein 1-like isoform X1</fullName>
    </submittedName>
</protein>
<feature type="region of interest" description="Disordered" evidence="3">
    <location>
        <begin position="393"/>
        <end position="748"/>
    </location>
</feature>
<feature type="region of interest" description="Disordered" evidence="3">
    <location>
        <begin position="193"/>
        <end position="239"/>
    </location>
</feature>
<dbReference type="GeneID" id="118422571"/>
<evidence type="ECO:0000256" key="2">
    <source>
        <dbReference type="SAM" id="Coils"/>
    </source>
</evidence>
<feature type="compositionally biased region" description="Basic and acidic residues" evidence="3">
    <location>
        <begin position="848"/>
        <end position="867"/>
    </location>
</feature>
<feature type="domain" description="EH" evidence="4">
    <location>
        <begin position="10"/>
        <end position="98"/>
    </location>
</feature>
<feature type="compositionally biased region" description="Basic and acidic residues" evidence="3">
    <location>
        <begin position="810"/>
        <end position="821"/>
    </location>
</feature>
<evidence type="ECO:0000256" key="1">
    <source>
        <dbReference type="ARBA" id="ARBA00022837"/>
    </source>
</evidence>
<feature type="compositionally biased region" description="Polar residues" evidence="3">
    <location>
        <begin position="646"/>
        <end position="658"/>
    </location>
</feature>
<dbReference type="GO" id="GO:0005886">
    <property type="term" value="C:plasma membrane"/>
    <property type="evidence" value="ECO:0000318"/>
    <property type="project" value="GO_Central"/>
</dbReference>
<dbReference type="GO" id="GO:0006897">
    <property type="term" value="P:endocytosis"/>
    <property type="evidence" value="ECO:0000318"/>
    <property type="project" value="GO_Central"/>
</dbReference>
<organism evidence="6 7">
    <name type="scientific">Branchiostoma floridae</name>
    <name type="common">Florida lancelet</name>
    <name type="synonym">Amphioxus</name>
    <dbReference type="NCBI Taxonomy" id="7739"/>
    <lineage>
        <taxon>Eukaryota</taxon>
        <taxon>Metazoa</taxon>
        <taxon>Chordata</taxon>
        <taxon>Cephalochordata</taxon>
        <taxon>Leptocardii</taxon>
        <taxon>Amphioxiformes</taxon>
        <taxon>Branchiostomatidae</taxon>
        <taxon>Branchiostoma</taxon>
    </lineage>
</organism>
<dbReference type="PANTHER" id="PTHR11216:SF174">
    <property type="entry name" value="GH06923P"/>
    <property type="match status" value="1"/>
</dbReference>
<feature type="region of interest" description="Disordered" evidence="3">
    <location>
        <begin position="128"/>
        <end position="174"/>
    </location>
</feature>
<dbReference type="GO" id="GO:0016197">
    <property type="term" value="P:endosomal transport"/>
    <property type="evidence" value="ECO:0000318"/>
    <property type="project" value="GO_Central"/>
</dbReference>
<feature type="compositionally biased region" description="Pro residues" evidence="3">
    <location>
        <begin position="704"/>
        <end position="715"/>
    </location>
</feature>
<feature type="domain" description="EH" evidence="4">
    <location>
        <begin position="308"/>
        <end position="397"/>
    </location>
</feature>
<feature type="compositionally biased region" description="Pro residues" evidence="3">
    <location>
        <begin position="430"/>
        <end position="460"/>
    </location>
</feature>
<keyword evidence="1" id="KW-0106">Calcium</keyword>
<evidence type="ECO:0000313" key="7">
    <source>
        <dbReference type="RefSeq" id="XP_035686093.1"/>
    </source>
</evidence>
<feature type="compositionally biased region" description="Low complexity" evidence="3">
    <location>
        <begin position="201"/>
        <end position="218"/>
    </location>
</feature>
<proteinExistence type="predicted"/>
<dbReference type="InterPro" id="IPR000261">
    <property type="entry name" value="EH_dom"/>
</dbReference>
<gene>
    <name evidence="7" type="primary">LOC118422571</name>
</gene>
<dbReference type="RefSeq" id="XP_035686093.1">
    <property type="nucleotide sequence ID" value="XM_035830200.1"/>
</dbReference>
<evidence type="ECO:0000256" key="3">
    <source>
        <dbReference type="SAM" id="MobiDB-lite"/>
    </source>
</evidence>
<keyword evidence="6" id="KW-1185">Reference proteome</keyword>
<dbReference type="InterPro" id="IPR002048">
    <property type="entry name" value="EF_hand_dom"/>
</dbReference>
<dbReference type="PROSITE" id="PS50222">
    <property type="entry name" value="EF_HAND_2"/>
    <property type="match status" value="1"/>
</dbReference>
<reference evidence="6" key="1">
    <citation type="journal article" date="2020" name="Nat. Ecol. Evol.">
        <title>Deeply conserved synteny resolves early events in vertebrate evolution.</title>
        <authorList>
            <person name="Simakov O."/>
            <person name="Marletaz F."/>
            <person name="Yue J.X."/>
            <person name="O'Connell B."/>
            <person name="Jenkins J."/>
            <person name="Brandt A."/>
            <person name="Calef R."/>
            <person name="Tung C.H."/>
            <person name="Huang T.K."/>
            <person name="Schmutz J."/>
            <person name="Satoh N."/>
            <person name="Yu J.K."/>
            <person name="Putnam N.H."/>
            <person name="Green R.E."/>
            <person name="Rokhsar D.S."/>
        </authorList>
    </citation>
    <scope>NUCLEOTIDE SEQUENCE [LARGE SCALE GENOMIC DNA]</scope>
    <source>
        <strain evidence="6">S238N-H82</strain>
    </source>
</reference>
<dbReference type="AlphaFoldDB" id="A0A9J7LQ25"/>
<keyword evidence="2" id="KW-0175">Coiled coil</keyword>
<feature type="domain" description="EF-hand" evidence="5">
    <location>
        <begin position="341"/>
        <end position="376"/>
    </location>
</feature>
<reference evidence="7" key="2">
    <citation type="submission" date="2025-08" db="UniProtKB">
        <authorList>
            <consortium name="RefSeq"/>
        </authorList>
    </citation>
    <scope>IDENTIFICATION</scope>
    <source>
        <strain evidence="7">S238N-H82</strain>
        <tissue evidence="7">Testes</tissue>
    </source>
</reference>
<feature type="compositionally biased region" description="Polar residues" evidence="3">
    <location>
        <begin position="273"/>
        <end position="282"/>
    </location>
</feature>
<dbReference type="GO" id="GO:0005737">
    <property type="term" value="C:cytoplasm"/>
    <property type="evidence" value="ECO:0000318"/>
    <property type="project" value="GO_Central"/>
</dbReference>
<sequence length="944" mass="102217">MEGLTLSEAEQKLYSELFGTCDVDHTGRVSGTRASELFLASQLPHDTLQQITELCGATRLGHFGRSQFYIALKLIAAVQNGLPVRLDSLNTGGDMPLPRFVHIKGTEQDKKRMQFANAGVSHHMSMEADHYTSPDKPHHPILERQTTHPGVLPPPPSSRGHVRSGSSGNPPHILHSRQHVVSEAASNNLPLQATATSPQDSYSSSPYNTSPPTTSPPSQRRSTDRHHSGPAATAAATAKRSLFDNRMEVQWTGQYGAAAQAAGVNTADGWVEFSSSPASQPRSLGPGPGGAPTDSEDESDPWTITQEQRDYYTAQFKTMQPDLHGLIQGTTAREFFQRSKLPIAQLSRIWDMSDVNQDGALSLEEFFAAFHLVVARRNGYDLPETLPQALMPKSTQPATEEDPFAGAPPMAGGGTPPVPATAPQTQAAPQPAPQAPPQPAPQAPPQPTPQAAPQAPPQPTQQPTQQPTGAQGGSKSADENWATFDENSSSPSPVVQSPANFDFAAVHPDPASKIIQPVPVRMSPEGQTYSDYRPRTFSEPIPTDVVNLRRERSGTSPSKHPKSGDTAEFTPGKIAPPPPSSRSKSAKSSAEEEMENGVPPHKKLTQTVSDTIRMRPRLAEKLSRPRSYSGTSVGVHHPPPLAISPLAQSDSPTESQSGGKKEAPLLPPPPPRPPPRRQQTHSRSVSLDLNRVFLHRDSKGKHPAPQPLAPPPAVPPRHVSPATKGPKVVQQNSEQAMPISPTPKTTPNNVVNFITAEAAVPAEGLKHSRTMSLDSKAGSAFRTKWTFRRSVSFQPEVPLATDTPPTPPPRPHDQTRDKAEDTPVEPPTKPVKKKAPTPPPVRPRNRHRSGEDSQKSELRQEEPSTNDRRRHVSAPATRVPPIPPPPVRRKREDIQAAIRAHKERNTVLSRTNSELQGDLAEATEERVTLELQLQKLKPFGVTGL</sequence>
<dbReference type="InterPro" id="IPR018247">
    <property type="entry name" value="EF_Hand_1_Ca_BS"/>
</dbReference>
<feature type="compositionally biased region" description="Basic and acidic residues" evidence="3">
    <location>
        <begin position="128"/>
        <end position="146"/>
    </location>
</feature>
<accession>A0A9J7LQ25</accession>
<evidence type="ECO:0000259" key="4">
    <source>
        <dbReference type="PROSITE" id="PS50031"/>
    </source>
</evidence>
<dbReference type="CDD" id="cd00052">
    <property type="entry name" value="EH"/>
    <property type="match status" value="2"/>
</dbReference>
<dbReference type="OMA" id="EEVWIIS"/>
<dbReference type="Proteomes" id="UP000001554">
    <property type="component" value="Chromosome 9"/>
</dbReference>
<dbReference type="PROSITE" id="PS50031">
    <property type="entry name" value="EH"/>
    <property type="match status" value="2"/>
</dbReference>
<feature type="compositionally biased region" description="Low complexity" evidence="3">
    <location>
        <begin position="488"/>
        <end position="498"/>
    </location>
</feature>
<dbReference type="KEGG" id="bfo:118422571"/>
<dbReference type="PANTHER" id="PTHR11216">
    <property type="entry name" value="EH DOMAIN"/>
    <property type="match status" value="1"/>
</dbReference>
<dbReference type="Pfam" id="PF12763">
    <property type="entry name" value="EH"/>
    <property type="match status" value="2"/>
</dbReference>
<evidence type="ECO:0000313" key="6">
    <source>
        <dbReference type="Proteomes" id="UP000001554"/>
    </source>
</evidence>